<dbReference type="PROSITE" id="PS51257">
    <property type="entry name" value="PROKAR_LIPOPROTEIN"/>
    <property type="match status" value="1"/>
</dbReference>
<comment type="subcellular location">
    <subcellularLocation>
        <location evidence="1">Cell membrane</location>
        <topology evidence="1">Multi-pass membrane protein</topology>
    </subcellularLocation>
</comment>
<dbReference type="CDD" id="cd04212">
    <property type="entry name" value="CuRO_UO_II"/>
    <property type="match status" value="1"/>
</dbReference>
<organism evidence="18 19">
    <name type="scientific">Kushneria avicenniae</name>
    <dbReference type="NCBI Taxonomy" id="402385"/>
    <lineage>
        <taxon>Bacteria</taxon>
        <taxon>Pseudomonadati</taxon>
        <taxon>Pseudomonadota</taxon>
        <taxon>Gammaproteobacteria</taxon>
        <taxon>Oceanospirillales</taxon>
        <taxon>Halomonadaceae</taxon>
        <taxon>Kushneria</taxon>
    </lineage>
</organism>
<feature type="transmembrane region" description="Helical" evidence="15">
    <location>
        <begin position="44"/>
        <end position="69"/>
    </location>
</feature>
<evidence type="ECO:0000256" key="3">
    <source>
        <dbReference type="ARBA" id="ARBA00022448"/>
    </source>
</evidence>
<dbReference type="InterPro" id="IPR036257">
    <property type="entry name" value="Cyt_c_oxidase_su2_TM_sf"/>
</dbReference>
<dbReference type="Pfam" id="PF00116">
    <property type="entry name" value="COX2"/>
    <property type="match status" value="1"/>
</dbReference>
<dbReference type="AlphaFoldDB" id="A0A1I1HG60"/>
<keyword evidence="12" id="KW-0564">Palmitate</keyword>
<dbReference type="SUPFAM" id="SSF49503">
    <property type="entry name" value="Cupredoxins"/>
    <property type="match status" value="1"/>
</dbReference>
<evidence type="ECO:0000256" key="7">
    <source>
        <dbReference type="ARBA" id="ARBA00022729"/>
    </source>
</evidence>
<keyword evidence="6 15" id="KW-0812">Transmembrane</keyword>
<dbReference type="STRING" id="402385.SAMN05421848_0671"/>
<dbReference type="InterPro" id="IPR034227">
    <property type="entry name" value="CuRO_UO_II"/>
</dbReference>
<keyword evidence="10 14" id="KW-0560">Oxidoreductase</keyword>
<feature type="transmembrane region" description="Helical" evidence="15">
    <location>
        <begin position="89"/>
        <end position="109"/>
    </location>
</feature>
<evidence type="ECO:0000313" key="19">
    <source>
        <dbReference type="Proteomes" id="UP000199046"/>
    </source>
</evidence>
<evidence type="ECO:0000256" key="9">
    <source>
        <dbReference type="ARBA" id="ARBA00022989"/>
    </source>
</evidence>
<dbReference type="GO" id="GO:0042773">
    <property type="term" value="P:ATP synthesis coupled electron transport"/>
    <property type="evidence" value="ECO:0007669"/>
    <property type="project" value="TreeGrafter"/>
</dbReference>
<accession>A0A1I1HG60</accession>
<keyword evidence="8 14" id="KW-0249">Electron transport</keyword>
<evidence type="ECO:0000313" key="18">
    <source>
        <dbReference type="EMBL" id="SFC22796.1"/>
    </source>
</evidence>
<dbReference type="GO" id="GO:0004129">
    <property type="term" value="F:cytochrome-c oxidase activity"/>
    <property type="evidence" value="ECO:0007669"/>
    <property type="project" value="UniProtKB-UniRule"/>
</dbReference>
<dbReference type="PIRSF" id="PIRSF000292">
    <property type="entry name" value="Ubi_od_II"/>
    <property type="match status" value="1"/>
</dbReference>
<keyword evidence="3 14" id="KW-0813">Transport</keyword>
<dbReference type="PROSITE" id="PS50857">
    <property type="entry name" value="COX2_CUA"/>
    <property type="match status" value="1"/>
</dbReference>
<dbReference type="SUPFAM" id="SSF81464">
    <property type="entry name" value="Cytochrome c oxidase subunit II-like, transmembrane region"/>
    <property type="match status" value="1"/>
</dbReference>
<dbReference type="GO" id="GO:0005886">
    <property type="term" value="C:plasma membrane"/>
    <property type="evidence" value="ECO:0007669"/>
    <property type="project" value="UniProtKB-SubCell"/>
</dbReference>
<dbReference type="InterPro" id="IPR045187">
    <property type="entry name" value="CcO_II"/>
</dbReference>
<dbReference type="InterPro" id="IPR002429">
    <property type="entry name" value="CcO_II-like_C"/>
</dbReference>
<name>A0A1I1HG60_9GAMM</name>
<reference evidence="19" key="1">
    <citation type="submission" date="2016-10" db="EMBL/GenBank/DDBJ databases">
        <authorList>
            <person name="Varghese N."/>
            <person name="Submissions S."/>
        </authorList>
    </citation>
    <scope>NUCLEOTIDE SEQUENCE [LARGE SCALE GENOMIC DNA]</scope>
    <source>
        <strain evidence="19">DSM 23439</strain>
    </source>
</reference>
<evidence type="ECO:0000256" key="8">
    <source>
        <dbReference type="ARBA" id="ARBA00022982"/>
    </source>
</evidence>
<evidence type="ECO:0000256" key="2">
    <source>
        <dbReference type="ARBA" id="ARBA00007866"/>
    </source>
</evidence>
<evidence type="ECO:0000256" key="12">
    <source>
        <dbReference type="ARBA" id="ARBA00023139"/>
    </source>
</evidence>
<dbReference type="InterPro" id="IPR010514">
    <property type="entry name" value="COX_ARM"/>
</dbReference>
<keyword evidence="13" id="KW-0449">Lipoprotein</keyword>
<dbReference type="PROSITE" id="PS50999">
    <property type="entry name" value="COX2_TM"/>
    <property type="match status" value="1"/>
</dbReference>
<keyword evidence="9 15" id="KW-1133">Transmembrane helix</keyword>
<dbReference type="Gene3D" id="1.10.287.90">
    <property type="match status" value="1"/>
</dbReference>
<evidence type="ECO:0000256" key="10">
    <source>
        <dbReference type="ARBA" id="ARBA00023002"/>
    </source>
</evidence>
<dbReference type="InterPro" id="IPR011759">
    <property type="entry name" value="Cyt_c_oxidase_su2_TM_dom"/>
</dbReference>
<keyword evidence="19" id="KW-1185">Reference proteome</keyword>
<dbReference type="RefSeq" id="WP_090130843.1">
    <property type="nucleotide sequence ID" value="NZ_JBHLVW010000005.1"/>
</dbReference>
<dbReference type="Gene3D" id="2.60.40.420">
    <property type="entry name" value="Cupredoxins - blue copper proteins"/>
    <property type="match status" value="1"/>
</dbReference>
<protein>
    <recommendedName>
        <fullName evidence="14">Ubiquinol oxidase subunit 2</fullName>
    </recommendedName>
</protein>
<evidence type="ECO:0000256" key="11">
    <source>
        <dbReference type="ARBA" id="ARBA00023136"/>
    </source>
</evidence>
<dbReference type="PANTHER" id="PTHR22888:SF18">
    <property type="entry name" value="CYTOCHROME BO(3) UBIQUINOL OXIDASE SUBUNIT 2"/>
    <property type="match status" value="1"/>
</dbReference>
<keyword evidence="11 14" id="KW-0472">Membrane</keyword>
<feature type="domain" description="Cytochrome oxidase subunit II transmembrane region profile" evidence="17">
    <location>
        <begin position="23"/>
        <end position="119"/>
    </location>
</feature>
<evidence type="ECO:0000256" key="1">
    <source>
        <dbReference type="ARBA" id="ARBA00004651"/>
    </source>
</evidence>
<dbReference type="Pfam" id="PF06481">
    <property type="entry name" value="COX_ARM"/>
    <property type="match status" value="1"/>
</dbReference>
<keyword evidence="4 14" id="KW-1003">Cell membrane</keyword>
<dbReference type="InterPro" id="IPR006333">
    <property type="entry name" value="Cyt_o_ubiquinol_oxidase_su2"/>
</dbReference>
<sequence>MRKWNYPDILKRMSLLATVAFVLSGCTGSSLLDPKGPIGAEQKYLIMTSFFLMLIVVIPVIIMTLLFAWRYNYIKNAKYSPNWSHSNKIEVVVWAIPLAIVLILGILTWRSTHALDPHRVPESDREPIVVQVMAMDWKWLFIYPEQGIASVNELAFPVDTPIEFRVTSNSVMNSFFIPQLGSQIYAMAGMENTVHLLASEEGTYHGMSANYSGHGFSGMHFQALATSDEGFQQWVDSVRQSSETLQQDSFNELAEPSRNNPVEYFSSVTPGLYTDIVNSYITSGDSSHHGAEE</sequence>
<dbReference type="GO" id="GO:0016682">
    <property type="term" value="F:oxidoreductase activity, acting on diphenols and related substances as donors, oxygen as acceptor"/>
    <property type="evidence" value="ECO:0007669"/>
    <property type="project" value="InterPro"/>
</dbReference>
<dbReference type="GO" id="GO:0005507">
    <property type="term" value="F:copper ion binding"/>
    <property type="evidence" value="ECO:0007669"/>
    <property type="project" value="InterPro"/>
</dbReference>
<dbReference type="OrthoDB" id="9783445at2"/>
<feature type="domain" description="Cytochrome oxidase subunit II copper A binding" evidence="16">
    <location>
        <begin position="125"/>
        <end position="237"/>
    </location>
</feature>
<evidence type="ECO:0000259" key="17">
    <source>
        <dbReference type="PROSITE" id="PS50999"/>
    </source>
</evidence>
<dbReference type="GO" id="GO:0009486">
    <property type="term" value="F:cytochrome bo3 ubiquinol oxidase activity"/>
    <property type="evidence" value="ECO:0007669"/>
    <property type="project" value="InterPro"/>
</dbReference>
<dbReference type="InterPro" id="IPR008972">
    <property type="entry name" value="Cupredoxin"/>
</dbReference>
<evidence type="ECO:0000256" key="4">
    <source>
        <dbReference type="ARBA" id="ARBA00022475"/>
    </source>
</evidence>
<gene>
    <name evidence="18" type="ORF">SAMN05421848_0671</name>
</gene>
<evidence type="ECO:0000259" key="16">
    <source>
        <dbReference type="PROSITE" id="PS50857"/>
    </source>
</evidence>
<keyword evidence="7" id="KW-0732">Signal</keyword>
<comment type="similarity">
    <text evidence="2 14">Belongs to the cytochrome c oxidase subunit 2 family.</text>
</comment>
<evidence type="ECO:0000256" key="13">
    <source>
        <dbReference type="ARBA" id="ARBA00023288"/>
    </source>
</evidence>
<proteinExistence type="inferred from homology"/>
<dbReference type="PANTHER" id="PTHR22888">
    <property type="entry name" value="CYTOCHROME C OXIDASE, SUBUNIT II"/>
    <property type="match status" value="1"/>
</dbReference>
<dbReference type="Proteomes" id="UP000199046">
    <property type="component" value="Unassembled WGS sequence"/>
</dbReference>
<evidence type="ECO:0000256" key="15">
    <source>
        <dbReference type="SAM" id="Phobius"/>
    </source>
</evidence>
<evidence type="ECO:0000256" key="6">
    <source>
        <dbReference type="ARBA" id="ARBA00022692"/>
    </source>
</evidence>
<dbReference type="EMBL" id="FOLY01000002">
    <property type="protein sequence ID" value="SFC22796.1"/>
    <property type="molecule type" value="Genomic_DNA"/>
</dbReference>
<evidence type="ECO:0000256" key="14">
    <source>
        <dbReference type="PIRNR" id="PIRNR000292"/>
    </source>
</evidence>
<evidence type="ECO:0000256" key="5">
    <source>
        <dbReference type="ARBA" id="ARBA00022660"/>
    </source>
</evidence>
<dbReference type="NCBIfam" id="TIGR01433">
    <property type="entry name" value="CyoA"/>
    <property type="match status" value="1"/>
</dbReference>
<keyword evidence="5 14" id="KW-0679">Respiratory chain</keyword>